<dbReference type="SUPFAM" id="SSF54001">
    <property type="entry name" value="Cysteine proteinases"/>
    <property type="match status" value="1"/>
</dbReference>
<proteinExistence type="inferred from homology"/>
<feature type="non-terminal residue" evidence="3">
    <location>
        <position position="1"/>
    </location>
</feature>
<gene>
    <name evidence="3" type="ORF">g.59258</name>
</gene>
<dbReference type="GO" id="GO:0005829">
    <property type="term" value="C:cytosol"/>
    <property type="evidence" value="ECO:0007669"/>
    <property type="project" value="TreeGrafter"/>
</dbReference>
<sequence length="153" mass="17638">PALLCYVNHYLLPSLIFLKNLPLLGMPPKILIRSFLQPVGMKNKGNTCFFNATMQCLLSLPGFINYMKHREFNSKTQPVSAALRDFIYDYQNYKIFDPQDFIRAIRGKIRLFDGRQQDAHCFLGALLNILIDEQGKEDRTLHGMFSVGHEDLI</sequence>
<dbReference type="InterPro" id="IPR050164">
    <property type="entry name" value="Peptidase_C19"/>
</dbReference>
<dbReference type="Gene3D" id="3.90.70.10">
    <property type="entry name" value="Cysteine proteinases"/>
    <property type="match status" value="1"/>
</dbReference>
<dbReference type="GO" id="GO:0004843">
    <property type="term" value="F:cysteine-type deubiquitinase activity"/>
    <property type="evidence" value="ECO:0007669"/>
    <property type="project" value="InterPro"/>
</dbReference>
<evidence type="ECO:0000256" key="1">
    <source>
        <dbReference type="ARBA" id="ARBA00009085"/>
    </source>
</evidence>
<dbReference type="Pfam" id="PF00443">
    <property type="entry name" value="UCH"/>
    <property type="match status" value="1"/>
</dbReference>
<feature type="domain" description="USP" evidence="2">
    <location>
        <begin position="39"/>
        <end position="153"/>
    </location>
</feature>
<dbReference type="GO" id="GO:0016579">
    <property type="term" value="P:protein deubiquitination"/>
    <property type="evidence" value="ECO:0007669"/>
    <property type="project" value="InterPro"/>
</dbReference>
<dbReference type="PROSITE" id="PS00972">
    <property type="entry name" value="USP_1"/>
    <property type="match status" value="1"/>
</dbReference>
<dbReference type="InterPro" id="IPR001394">
    <property type="entry name" value="Peptidase_C19_UCH"/>
</dbReference>
<dbReference type="PROSITE" id="PS50235">
    <property type="entry name" value="USP_3"/>
    <property type="match status" value="1"/>
</dbReference>
<dbReference type="AlphaFoldDB" id="A0A1B6JAF2"/>
<evidence type="ECO:0000259" key="2">
    <source>
        <dbReference type="PROSITE" id="PS50235"/>
    </source>
</evidence>
<dbReference type="InterPro" id="IPR028889">
    <property type="entry name" value="USP"/>
</dbReference>
<dbReference type="GO" id="GO:0005634">
    <property type="term" value="C:nucleus"/>
    <property type="evidence" value="ECO:0007669"/>
    <property type="project" value="TreeGrafter"/>
</dbReference>
<dbReference type="InterPro" id="IPR018200">
    <property type="entry name" value="USP_CS"/>
</dbReference>
<evidence type="ECO:0000313" key="3">
    <source>
        <dbReference type="EMBL" id="JAS96033.1"/>
    </source>
</evidence>
<dbReference type="EMBL" id="GECU01011673">
    <property type="protein sequence ID" value="JAS96033.1"/>
    <property type="molecule type" value="Transcribed_RNA"/>
</dbReference>
<organism evidence="3">
    <name type="scientific">Homalodisca liturata</name>
    <dbReference type="NCBI Taxonomy" id="320908"/>
    <lineage>
        <taxon>Eukaryota</taxon>
        <taxon>Metazoa</taxon>
        <taxon>Ecdysozoa</taxon>
        <taxon>Arthropoda</taxon>
        <taxon>Hexapoda</taxon>
        <taxon>Insecta</taxon>
        <taxon>Pterygota</taxon>
        <taxon>Neoptera</taxon>
        <taxon>Paraneoptera</taxon>
        <taxon>Hemiptera</taxon>
        <taxon>Auchenorrhyncha</taxon>
        <taxon>Membracoidea</taxon>
        <taxon>Cicadellidae</taxon>
        <taxon>Cicadellinae</taxon>
        <taxon>Proconiini</taxon>
        <taxon>Homalodisca</taxon>
    </lineage>
</organism>
<dbReference type="InterPro" id="IPR038765">
    <property type="entry name" value="Papain-like_cys_pep_sf"/>
</dbReference>
<reference evidence="3" key="1">
    <citation type="submission" date="2015-11" db="EMBL/GenBank/DDBJ databases">
        <title>De novo transcriptome assembly of four potential Pierce s Disease insect vectors from Arizona vineyards.</title>
        <authorList>
            <person name="Tassone E.E."/>
        </authorList>
    </citation>
    <scope>NUCLEOTIDE SEQUENCE</scope>
</reference>
<comment type="similarity">
    <text evidence="1">Belongs to the peptidase C19 family.</text>
</comment>
<protein>
    <recommendedName>
        <fullName evidence="2">USP domain-containing protein</fullName>
    </recommendedName>
</protein>
<accession>A0A1B6JAF2</accession>
<feature type="non-terminal residue" evidence="3">
    <location>
        <position position="153"/>
    </location>
</feature>
<dbReference type="PANTHER" id="PTHR24006">
    <property type="entry name" value="UBIQUITIN CARBOXYL-TERMINAL HYDROLASE"/>
    <property type="match status" value="1"/>
</dbReference>
<name>A0A1B6JAF2_9HEMI</name>